<dbReference type="GO" id="GO:0006782">
    <property type="term" value="P:protoporphyrinogen IX biosynthetic process"/>
    <property type="evidence" value="ECO:0007669"/>
    <property type="project" value="UniProtKB-UniRule"/>
</dbReference>
<evidence type="ECO:0000313" key="8">
    <source>
        <dbReference type="EMBL" id="MBB5350310.1"/>
    </source>
</evidence>
<evidence type="ECO:0000256" key="3">
    <source>
        <dbReference type="ARBA" id="ARBA00008981"/>
    </source>
</evidence>
<dbReference type="EMBL" id="JACHFD010000002">
    <property type="protein sequence ID" value="MBB5350310.1"/>
    <property type="molecule type" value="Genomic_DNA"/>
</dbReference>
<dbReference type="RefSeq" id="WP_184015516.1">
    <property type="nucleotide sequence ID" value="NZ_JACHFD010000002.1"/>
</dbReference>
<keyword evidence="5 7" id="KW-0413">Isomerase</keyword>
<sequence length="428" mass="45913">MSVGPLSQKLFATAKNLIPGGVNSPVRAFRNVGGEPFFVRRAKGSRIEDVDGKHYIDYIGSWGPNILGHAPTVITNTLHEVAKDGISFGIPNPFEVEMARTIVDWVPSVEKVRMCNSGTEATMSAIRLARGFTGRDLIVKFNGCYHGHSDSLLVAAGSGALTHGEPDSAGVPADFAKNTLVLPYNDDEALEALFTERGDRIAAIIVESYPANAGLVLPKPGYLDLLCSITRTYGALLIFDEVMTGFRLGKAGVQGIEGIKPDLSCFGKVIGGGLPVGAFGGRADIMDLLAPIGPVYQAGTLSGNPLAMAAGLAQLRELDKPAGFARLEQLGAHFESGLRALMQEKGIPHRLNRVGSMFCLFFTDREIVNVDDVMQQDLELFKKLFWGCLDKGIYLAPSPYETGFLSLAHTEADLDDTLSVINDVLSTL</sequence>
<proteinExistence type="inferred from homology"/>
<evidence type="ECO:0000256" key="6">
    <source>
        <dbReference type="ARBA" id="ARBA00023244"/>
    </source>
</evidence>
<dbReference type="InterPro" id="IPR049704">
    <property type="entry name" value="Aminotrans_3_PPA_site"/>
</dbReference>
<protein>
    <recommendedName>
        <fullName evidence="7">Glutamate-1-semialdehyde 2,1-aminomutase</fullName>
        <shortName evidence="7">GSA</shortName>
        <ecNumber evidence="7">5.4.3.8</ecNumber>
    </recommendedName>
    <alternativeName>
        <fullName evidence="7">Glutamate-1-semialdehyde aminotransferase</fullName>
        <shortName evidence="7">GSA-AT</shortName>
    </alternativeName>
</protein>
<keyword evidence="6 7" id="KW-0627">Porphyrin biosynthesis</keyword>
<dbReference type="AlphaFoldDB" id="A0A840V8M7"/>
<evidence type="ECO:0000256" key="5">
    <source>
        <dbReference type="ARBA" id="ARBA00023235"/>
    </source>
</evidence>
<keyword evidence="4 7" id="KW-0663">Pyridoxal phosphate</keyword>
<feature type="modified residue" description="N6-(pyridoxal phosphate)lysine" evidence="7">
    <location>
        <position position="268"/>
    </location>
</feature>
<dbReference type="UniPathway" id="UPA00251">
    <property type="reaction ID" value="UER00317"/>
</dbReference>
<evidence type="ECO:0000256" key="2">
    <source>
        <dbReference type="ARBA" id="ARBA00004819"/>
    </source>
</evidence>
<dbReference type="GO" id="GO:0008483">
    <property type="term" value="F:transaminase activity"/>
    <property type="evidence" value="ECO:0007669"/>
    <property type="project" value="InterPro"/>
</dbReference>
<dbReference type="InterPro" id="IPR015422">
    <property type="entry name" value="PyrdxlP-dep_Trfase_small"/>
</dbReference>
<evidence type="ECO:0000256" key="7">
    <source>
        <dbReference type="HAMAP-Rule" id="MF_00375"/>
    </source>
</evidence>
<comment type="caution">
    <text evidence="8">The sequence shown here is derived from an EMBL/GenBank/DDBJ whole genome shotgun (WGS) entry which is preliminary data.</text>
</comment>
<dbReference type="GO" id="GO:0042286">
    <property type="term" value="F:glutamate-1-semialdehyde 2,1-aminomutase activity"/>
    <property type="evidence" value="ECO:0007669"/>
    <property type="project" value="UniProtKB-UniRule"/>
</dbReference>
<evidence type="ECO:0000313" key="9">
    <source>
        <dbReference type="Proteomes" id="UP000557717"/>
    </source>
</evidence>
<keyword evidence="7" id="KW-0963">Cytoplasm</keyword>
<dbReference type="GO" id="GO:0030170">
    <property type="term" value="F:pyridoxal phosphate binding"/>
    <property type="evidence" value="ECO:0007669"/>
    <property type="project" value="InterPro"/>
</dbReference>
<dbReference type="NCBIfam" id="NF000818">
    <property type="entry name" value="PRK00062.1"/>
    <property type="match status" value="1"/>
</dbReference>
<dbReference type="PANTHER" id="PTHR43713:SF3">
    <property type="entry name" value="GLUTAMATE-1-SEMIALDEHYDE 2,1-AMINOMUTASE 1, CHLOROPLASTIC-RELATED"/>
    <property type="match status" value="1"/>
</dbReference>
<comment type="subcellular location">
    <subcellularLocation>
        <location evidence="7">Cytoplasm</location>
    </subcellularLocation>
</comment>
<dbReference type="InterPro" id="IPR015421">
    <property type="entry name" value="PyrdxlP-dep_Trfase_major"/>
</dbReference>
<dbReference type="GO" id="GO:0005737">
    <property type="term" value="C:cytoplasm"/>
    <property type="evidence" value="ECO:0007669"/>
    <property type="project" value="UniProtKB-SubCell"/>
</dbReference>
<dbReference type="HAMAP" id="MF_00375">
    <property type="entry name" value="HemL_aminotrans_3"/>
    <property type="match status" value="1"/>
</dbReference>
<dbReference type="NCBIfam" id="TIGR00713">
    <property type="entry name" value="hemL"/>
    <property type="match status" value="1"/>
</dbReference>
<name>A0A840V8M7_9BACT</name>
<dbReference type="InterPro" id="IPR005814">
    <property type="entry name" value="Aminotrans_3"/>
</dbReference>
<comment type="catalytic activity">
    <reaction evidence="7">
        <text>(S)-4-amino-5-oxopentanoate = 5-aminolevulinate</text>
        <dbReference type="Rhea" id="RHEA:14265"/>
        <dbReference type="ChEBI" id="CHEBI:57501"/>
        <dbReference type="ChEBI" id="CHEBI:356416"/>
        <dbReference type="EC" id="5.4.3.8"/>
    </reaction>
</comment>
<evidence type="ECO:0000256" key="1">
    <source>
        <dbReference type="ARBA" id="ARBA00001933"/>
    </source>
</evidence>
<dbReference type="InterPro" id="IPR015424">
    <property type="entry name" value="PyrdxlP-dep_Trfase"/>
</dbReference>
<dbReference type="Pfam" id="PF00202">
    <property type="entry name" value="Aminotran_3"/>
    <property type="match status" value="1"/>
</dbReference>
<evidence type="ECO:0000256" key="4">
    <source>
        <dbReference type="ARBA" id="ARBA00022898"/>
    </source>
</evidence>
<dbReference type="Proteomes" id="UP000557717">
    <property type="component" value="Unassembled WGS sequence"/>
</dbReference>
<gene>
    <name evidence="7" type="primary">hemL</name>
    <name evidence="8" type="ORF">HNR46_000534</name>
</gene>
<dbReference type="PROSITE" id="PS00600">
    <property type="entry name" value="AA_TRANSFER_CLASS_3"/>
    <property type="match status" value="1"/>
</dbReference>
<dbReference type="CDD" id="cd00610">
    <property type="entry name" value="OAT_like"/>
    <property type="match status" value="1"/>
</dbReference>
<comment type="similarity">
    <text evidence="3 7">Belongs to the class-III pyridoxal-phosphate-dependent aminotransferase family. HemL subfamily.</text>
</comment>
<reference evidence="8 9" key="1">
    <citation type="submission" date="2020-08" db="EMBL/GenBank/DDBJ databases">
        <title>Genomic Encyclopedia of Type Strains, Phase IV (KMG-IV): sequencing the most valuable type-strain genomes for metagenomic binning, comparative biology and taxonomic classification.</title>
        <authorList>
            <person name="Goeker M."/>
        </authorList>
    </citation>
    <scope>NUCLEOTIDE SEQUENCE [LARGE SCALE GENOMIC DNA]</scope>
    <source>
        <strain evidence="8 9">YC6886</strain>
    </source>
</reference>
<dbReference type="Gene3D" id="3.90.1150.10">
    <property type="entry name" value="Aspartate Aminotransferase, domain 1"/>
    <property type="match status" value="1"/>
</dbReference>
<dbReference type="Gene3D" id="3.40.640.10">
    <property type="entry name" value="Type I PLP-dependent aspartate aminotransferase-like (Major domain)"/>
    <property type="match status" value="1"/>
</dbReference>
<dbReference type="PANTHER" id="PTHR43713">
    <property type="entry name" value="GLUTAMATE-1-SEMIALDEHYDE 2,1-AMINOMUTASE"/>
    <property type="match status" value="1"/>
</dbReference>
<comment type="subunit">
    <text evidence="7">Homodimer.</text>
</comment>
<organism evidence="8 9">
    <name type="scientific">Haloferula luteola</name>
    <dbReference type="NCBI Taxonomy" id="595692"/>
    <lineage>
        <taxon>Bacteria</taxon>
        <taxon>Pseudomonadati</taxon>
        <taxon>Verrucomicrobiota</taxon>
        <taxon>Verrucomicrobiia</taxon>
        <taxon>Verrucomicrobiales</taxon>
        <taxon>Verrucomicrobiaceae</taxon>
        <taxon>Haloferula</taxon>
    </lineage>
</organism>
<comment type="cofactor">
    <cofactor evidence="1 7">
        <name>pyridoxal 5'-phosphate</name>
        <dbReference type="ChEBI" id="CHEBI:597326"/>
    </cofactor>
</comment>
<keyword evidence="9" id="KW-1185">Reference proteome</keyword>
<comment type="pathway">
    <text evidence="2">Porphyrin-containing compound metabolism; protoporphyrin-IX biosynthesis; 5-aminolevulinate from L-glutamyl-tRNA(Glu): step 2/2.</text>
</comment>
<dbReference type="SUPFAM" id="SSF53383">
    <property type="entry name" value="PLP-dependent transferases"/>
    <property type="match status" value="1"/>
</dbReference>
<dbReference type="InterPro" id="IPR004639">
    <property type="entry name" value="4pyrrol_synth_GluAld_NH2Trfase"/>
</dbReference>
<dbReference type="EC" id="5.4.3.8" evidence="7"/>
<accession>A0A840V8M7</accession>
<dbReference type="FunFam" id="3.40.640.10:FF:000021">
    <property type="entry name" value="Glutamate-1-semialdehyde 2,1-aminomutase"/>
    <property type="match status" value="1"/>
</dbReference>